<evidence type="ECO:0000256" key="2">
    <source>
        <dbReference type="SAM" id="MobiDB-lite"/>
    </source>
</evidence>
<keyword evidence="1" id="KW-0175">Coiled coil</keyword>
<proteinExistence type="predicted"/>
<evidence type="ECO:0000256" key="1">
    <source>
        <dbReference type="SAM" id="Coils"/>
    </source>
</evidence>
<dbReference type="EMBL" id="RRYP01008030">
    <property type="protein sequence ID" value="TNV80067.1"/>
    <property type="molecule type" value="Genomic_DNA"/>
</dbReference>
<feature type="compositionally biased region" description="Polar residues" evidence="2">
    <location>
        <begin position="1"/>
        <end position="15"/>
    </location>
</feature>
<reference evidence="3" key="1">
    <citation type="submission" date="2019-06" db="EMBL/GenBank/DDBJ databases">
        <authorList>
            <person name="Zheng W."/>
        </authorList>
    </citation>
    <scope>NUCLEOTIDE SEQUENCE</scope>
    <source>
        <strain evidence="3">QDHG01</strain>
    </source>
</reference>
<keyword evidence="4" id="KW-1185">Reference proteome</keyword>
<feature type="coiled-coil region" evidence="1">
    <location>
        <begin position="183"/>
        <end position="218"/>
    </location>
</feature>
<feature type="region of interest" description="Disordered" evidence="2">
    <location>
        <begin position="1"/>
        <end position="78"/>
    </location>
</feature>
<name>A0A8J8NR61_HALGN</name>
<dbReference type="Proteomes" id="UP000785679">
    <property type="component" value="Unassembled WGS sequence"/>
</dbReference>
<protein>
    <submittedName>
        <fullName evidence="3">Uncharacterized protein</fullName>
    </submittedName>
</protein>
<evidence type="ECO:0000313" key="4">
    <source>
        <dbReference type="Proteomes" id="UP000785679"/>
    </source>
</evidence>
<sequence length="348" mass="40712">MNIQEEGQKQRTSLRTDGGGNTPGFNSKIAQDHQQLLDDFARVKSQQSSKHSTIRNGLTNKSSNQQFQDQDSDKPIQQLEPQLMKIQRRSEQDLFQADPQAPFQNPDRVLRAFLTSDSQVSSSFDRNEYQMTEERLFEEGKQMLNKQKQSVLVHEEPQKFMNINSESFKKLPFHIRAQHIAKAKEAKLQSQREEKLRREQLKEELELKEYERIQAERLKRARDKSNSKKVTYQNPKKAPQIPYTEAQKETVFQPQISVGTKKLIQEKRSSLEEEEQPTRYLRPVDFVIYDPQRHQDFINRQEEGAMVSQLLNHLLTEKYKPSFTPHLIANNSLQSSIISRSTSPNCRQ</sequence>
<dbReference type="AlphaFoldDB" id="A0A8J8NR61"/>
<gene>
    <name evidence="3" type="ORF">FGO68_gene102</name>
</gene>
<comment type="caution">
    <text evidence="3">The sequence shown here is derived from an EMBL/GenBank/DDBJ whole genome shotgun (WGS) entry which is preliminary data.</text>
</comment>
<feature type="compositionally biased region" description="Polar residues" evidence="2">
    <location>
        <begin position="44"/>
        <end position="61"/>
    </location>
</feature>
<organism evidence="3 4">
    <name type="scientific">Halteria grandinella</name>
    <dbReference type="NCBI Taxonomy" id="5974"/>
    <lineage>
        <taxon>Eukaryota</taxon>
        <taxon>Sar</taxon>
        <taxon>Alveolata</taxon>
        <taxon>Ciliophora</taxon>
        <taxon>Intramacronucleata</taxon>
        <taxon>Spirotrichea</taxon>
        <taxon>Stichotrichia</taxon>
        <taxon>Sporadotrichida</taxon>
        <taxon>Halteriidae</taxon>
        <taxon>Halteria</taxon>
    </lineage>
</organism>
<feature type="compositionally biased region" description="Polar residues" evidence="2">
    <location>
        <begin position="23"/>
        <end position="34"/>
    </location>
</feature>
<accession>A0A8J8NR61</accession>
<evidence type="ECO:0000313" key="3">
    <source>
        <dbReference type="EMBL" id="TNV80067.1"/>
    </source>
</evidence>